<organism evidence="2 3">
    <name type="scientific">Malassezia cuniculi</name>
    <dbReference type="NCBI Taxonomy" id="948313"/>
    <lineage>
        <taxon>Eukaryota</taxon>
        <taxon>Fungi</taxon>
        <taxon>Dikarya</taxon>
        <taxon>Basidiomycota</taxon>
        <taxon>Ustilaginomycotina</taxon>
        <taxon>Malasseziomycetes</taxon>
        <taxon>Malasseziales</taxon>
        <taxon>Malasseziaceae</taxon>
        <taxon>Malassezia</taxon>
    </lineage>
</organism>
<dbReference type="Proteomes" id="UP001219933">
    <property type="component" value="Chromosome 2"/>
</dbReference>
<keyword evidence="3" id="KW-1185">Reference proteome</keyword>
<sequence length="289" mass="31682">MDDPLASQRRGKHTRHDSDTAYHTENTPLSSRHRRHESTAISHTYPVRDTQNNPFIEGGPADAGYTGPNWQPSPQTSVKQNGHTTYLFRGQRIVYDDRDVNQLLHRAVAGHGPPPITMPEPKLLFPPQNHHTSVSSGNQNRVPNTYMNPQGRQGLFDYHTERKLEHGAPAMCALPQDPDAAWLAGVAHDNGYTHNGHTSAFSTPSGTDTDYSCDAQSSCASPYSPITASGADTPIRFNTLSPNCATTPRQTAHGSSALSGTPRRSRRLANGSLEVLSKLERVDWDSDDD</sequence>
<gene>
    <name evidence="2" type="ORF">MCUN1_001543</name>
</gene>
<evidence type="ECO:0000313" key="3">
    <source>
        <dbReference type="Proteomes" id="UP001219933"/>
    </source>
</evidence>
<feature type="compositionally biased region" description="Polar residues" evidence="1">
    <location>
        <begin position="68"/>
        <end position="80"/>
    </location>
</feature>
<proteinExistence type="predicted"/>
<feature type="region of interest" description="Disordered" evidence="1">
    <location>
        <begin position="245"/>
        <end position="269"/>
    </location>
</feature>
<name>A0AAF0EUA1_9BASI</name>
<feature type="compositionally biased region" description="Polar residues" evidence="1">
    <location>
        <begin position="245"/>
        <end position="259"/>
    </location>
</feature>
<evidence type="ECO:0000313" key="2">
    <source>
        <dbReference type="EMBL" id="WFD34699.1"/>
    </source>
</evidence>
<accession>A0AAF0EUA1</accession>
<reference evidence="2" key="1">
    <citation type="submission" date="2023-03" db="EMBL/GenBank/DDBJ databases">
        <title>Mating type loci evolution in Malassezia.</title>
        <authorList>
            <person name="Coelho M.A."/>
        </authorList>
    </citation>
    <scope>NUCLEOTIDE SEQUENCE</scope>
    <source>
        <strain evidence="2">CBS 11721</strain>
    </source>
</reference>
<dbReference type="EMBL" id="CP119878">
    <property type="protein sequence ID" value="WFD34699.1"/>
    <property type="molecule type" value="Genomic_DNA"/>
</dbReference>
<feature type="region of interest" description="Disordered" evidence="1">
    <location>
        <begin position="1"/>
        <end position="80"/>
    </location>
</feature>
<dbReference type="AlphaFoldDB" id="A0AAF0EUA1"/>
<protein>
    <submittedName>
        <fullName evidence="2">Uncharacterized protein</fullName>
    </submittedName>
</protein>
<evidence type="ECO:0000256" key="1">
    <source>
        <dbReference type="SAM" id="MobiDB-lite"/>
    </source>
</evidence>